<dbReference type="AlphaFoldDB" id="A0A8H6JBV2"/>
<name>A0A8H6JBV2_9PEZI</name>
<feature type="compositionally biased region" description="Polar residues" evidence="1">
    <location>
        <begin position="59"/>
        <end position="70"/>
    </location>
</feature>
<comment type="caution">
    <text evidence="2">The sequence shown here is derived from an EMBL/GenBank/DDBJ whole genome shotgun (WGS) entry which is preliminary data.</text>
</comment>
<feature type="region of interest" description="Disordered" evidence="1">
    <location>
        <begin position="1"/>
        <end position="21"/>
    </location>
</feature>
<evidence type="ECO:0000256" key="1">
    <source>
        <dbReference type="SAM" id="MobiDB-lite"/>
    </source>
</evidence>
<organism evidence="2 3">
    <name type="scientific">Colletotrichum plurivorum</name>
    <dbReference type="NCBI Taxonomy" id="2175906"/>
    <lineage>
        <taxon>Eukaryota</taxon>
        <taxon>Fungi</taxon>
        <taxon>Dikarya</taxon>
        <taxon>Ascomycota</taxon>
        <taxon>Pezizomycotina</taxon>
        <taxon>Sordariomycetes</taxon>
        <taxon>Hypocreomycetidae</taxon>
        <taxon>Glomerellales</taxon>
        <taxon>Glomerellaceae</taxon>
        <taxon>Colletotrichum</taxon>
        <taxon>Colletotrichum orchidearum species complex</taxon>
    </lineage>
</organism>
<keyword evidence="3" id="KW-1185">Reference proteome</keyword>
<feature type="compositionally biased region" description="Polar residues" evidence="1">
    <location>
        <begin position="101"/>
        <end position="121"/>
    </location>
</feature>
<dbReference type="EMBL" id="WIGO01000512">
    <property type="protein sequence ID" value="KAF6810058.1"/>
    <property type="molecule type" value="Genomic_DNA"/>
</dbReference>
<proteinExistence type="predicted"/>
<feature type="compositionally biased region" description="Basic and acidic residues" evidence="1">
    <location>
        <begin position="71"/>
        <end position="80"/>
    </location>
</feature>
<feature type="region of interest" description="Disordered" evidence="1">
    <location>
        <begin position="147"/>
        <end position="166"/>
    </location>
</feature>
<evidence type="ECO:0000313" key="2">
    <source>
        <dbReference type="EMBL" id="KAF6810058.1"/>
    </source>
</evidence>
<accession>A0A8H6JBV2</accession>
<evidence type="ECO:0000313" key="3">
    <source>
        <dbReference type="Proteomes" id="UP000654918"/>
    </source>
</evidence>
<sequence>MRTDKSHGGYGLPLPRDRGQLPCTPAHPTLFRLAATHSLFSVGPKTDAMAFDKRDGASQGRQQSVLQTSQRYEDGNADKTEDRRRAVWNLGSRLHVKQATPARQQALSAQEQLDGDNGSSVSGQALALHLGSAQWFAGLLDWAGNEDRSSQQGVSCRPRSGRPAEDEAKAINEPLVRAKQALGTLHYQQYAPILMYVSAVVPMTRRRPVASRNQVE</sequence>
<dbReference type="Proteomes" id="UP000654918">
    <property type="component" value="Unassembled WGS sequence"/>
</dbReference>
<feature type="region of interest" description="Disordered" evidence="1">
    <location>
        <begin position="99"/>
        <end position="121"/>
    </location>
</feature>
<feature type="region of interest" description="Disordered" evidence="1">
    <location>
        <begin position="53"/>
        <end position="80"/>
    </location>
</feature>
<reference evidence="2" key="1">
    <citation type="journal article" date="2020" name="Phytopathology">
        <title>Genome Sequence Resources of Colletotrichum truncatum, C. plurivorum, C. musicola, and C. sojae: Four Species Pathogenic to Soybean (Glycine max).</title>
        <authorList>
            <person name="Rogerio F."/>
            <person name="Boufleur T.R."/>
            <person name="Ciampi-Guillardi M."/>
            <person name="Sukno S.A."/>
            <person name="Thon M.R."/>
            <person name="Massola Junior N.S."/>
            <person name="Baroncelli R."/>
        </authorList>
    </citation>
    <scope>NUCLEOTIDE SEQUENCE</scope>
    <source>
        <strain evidence="2">LFN00145</strain>
    </source>
</reference>
<protein>
    <submittedName>
        <fullName evidence="2">Uncharacterized protein</fullName>
    </submittedName>
</protein>
<gene>
    <name evidence="2" type="ORF">CPLU01_15384</name>
</gene>